<dbReference type="STRING" id="6689.A0A3R7MQC8"/>
<keyword evidence="2" id="KW-0722">Serine protease inhibitor</keyword>
<evidence type="ECO:0000256" key="2">
    <source>
        <dbReference type="ARBA" id="ARBA00022900"/>
    </source>
</evidence>
<dbReference type="Gene3D" id="2.30.39.10">
    <property type="entry name" value="Alpha-1-antitrypsin, domain 1"/>
    <property type="match status" value="1"/>
</dbReference>
<feature type="domain" description="Serpin" evidence="4">
    <location>
        <begin position="159"/>
        <end position="382"/>
    </location>
</feature>
<dbReference type="Gene3D" id="3.30.497.10">
    <property type="entry name" value="Antithrombin, subunit I, domain 2"/>
    <property type="match status" value="1"/>
</dbReference>
<dbReference type="EMBL" id="QCYY01000733">
    <property type="protein sequence ID" value="ROT83127.1"/>
    <property type="molecule type" value="Genomic_DNA"/>
</dbReference>
<reference evidence="5 6" key="2">
    <citation type="submission" date="2019-01" db="EMBL/GenBank/DDBJ databases">
        <title>The decoding of complex shrimp genome reveals the adaptation for benthos swimmer, frequently molting mechanism and breeding impact on genome.</title>
        <authorList>
            <person name="Sun Y."/>
            <person name="Gao Y."/>
            <person name="Yu Y."/>
        </authorList>
    </citation>
    <scope>NUCLEOTIDE SEQUENCE [LARGE SCALE GENOMIC DNA]</scope>
    <source>
        <tissue evidence="5">Muscle</tissue>
    </source>
</reference>
<name>A0A3R7MQC8_PENVA</name>
<dbReference type="OrthoDB" id="6353344at2759"/>
<accession>A0A3R7MQC8</accession>
<gene>
    <name evidence="5" type="ORF">C7M84_023697</name>
</gene>
<evidence type="ECO:0000256" key="1">
    <source>
        <dbReference type="ARBA" id="ARBA00022690"/>
    </source>
</evidence>
<dbReference type="GO" id="GO:0004867">
    <property type="term" value="F:serine-type endopeptidase inhibitor activity"/>
    <property type="evidence" value="ECO:0007669"/>
    <property type="project" value="UniProtKB-KW"/>
</dbReference>
<dbReference type="InterPro" id="IPR000215">
    <property type="entry name" value="Serpin_fam"/>
</dbReference>
<evidence type="ECO:0000259" key="4">
    <source>
        <dbReference type="SMART" id="SM00093"/>
    </source>
</evidence>
<reference evidence="5 6" key="1">
    <citation type="submission" date="2018-04" db="EMBL/GenBank/DDBJ databases">
        <authorList>
            <person name="Zhang X."/>
            <person name="Yuan J."/>
            <person name="Li F."/>
            <person name="Xiang J."/>
        </authorList>
    </citation>
    <scope>NUCLEOTIDE SEQUENCE [LARGE SCALE GENOMIC DNA]</scope>
    <source>
        <tissue evidence="5">Muscle</tissue>
    </source>
</reference>
<evidence type="ECO:0000256" key="3">
    <source>
        <dbReference type="RuleBase" id="RU000411"/>
    </source>
</evidence>
<dbReference type="AlphaFoldDB" id="A0A3R7MQC8"/>
<dbReference type="Pfam" id="PF00079">
    <property type="entry name" value="Serpin"/>
    <property type="match status" value="1"/>
</dbReference>
<dbReference type="SMART" id="SM00093">
    <property type="entry name" value="SERPIN"/>
    <property type="match status" value="1"/>
</dbReference>
<dbReference type="Proteomes" id="UP000283509">
    <property type="component" value="Unassembled WGS sequence"/>
</dbReference>
<dbReference type="InterPro" id="IPR042185">
    <property type="entry name" value="Serpin_sf_2"/>
</dbReference>
<organism evidence="5 6">
    <name type="scientific">Penaeus vannamei</name>
    <name type="common">Whiteleg shrimp</name>
    <name type="synonym">Litopenaeus vannamei</name>
    <dbReference type="NCBI Taxonomy" id="6689"/>
    <lineage>
        <taxon>Eukaryota</taxon>
        <taxon>Metazoa</taxon>
        <taxon>Ecdysozoa</taxon>
        <taxon>Arthropoda</taxon>
        <taxon>Crustacea</taxon>
        <taxon>Multicrustacea</taxon>
        <taxon>Malacostraca</taxon>
        <taxon>Eumalacostraca</taxon>
        <taxon>Eucarida</taxon>
        <taxon>Decapoda</taxon>
        <taxon>Dendrobranchiata</taxon>
        <taxon>Penaeoidea</taxon>
        <taxon>Penaeidae</taxon>
        <taxon>Penaeus</taxon>
    </lineage>
</organism>
<dbReference type="InterPro" id="IPR036186">
    <property type="entry name" value="Serpin_sf"/>
</dbReference>
<dbReference type="PANTHER" id="PTHR11461:SF278">
    <property type="entry name" value="SERINE PROTEASE INHIBITOR 88EA"/>
    <property type="match status" value="1"/>
</dbReference>
<evidence type="ECO:0000313" key="5">
    <source>
        <dbReference type="EMBL" id="ROT83127.1"/>
    </source>
</evidence>
<dbReference type="GO" id="GO:0005615">
    <property type="term" value="C:extracellular space"/>
    <property type="evidence" value="ECO:0007669"/>
    <property type="project" value="InterPro"/>
</dbReference>
<keyword evidence="6" id="KW-1185">Reference proteome</keyword>
<dbReference type="InterPro" id="IPR042178">
    <property type="entry name" value="Serpin_sf_1"/>
</dbReference>
<protein>
    <submittedName>
        <fullName evidence="5">Serine proteinase inhibitor 6</fullName>
    </submittedName>
</protein>
<dbReference type="InterPro" id="IPR023796">
    <property type="entry name" value="Serpin_dom"/>
</dbReference>
<sequence length="382" mass="42646">MERERAGCVHRNFQNLPTFAHPHSFRWRRVRCSALVLDQGFGFLIPGFCLNALSLELKSLYPYLSATKLKERQNKTGTQVGTARRSCMEPVDVRAAKGKDVCRLLSLVSKMNARGVVVAMAVAAALVAVCSGQINRCFPGEKLEFAEAEFSGRVEIFGLSLFQQLSQSVQGNLFISPYSIWSALTLAYFGSEGNTREQLESALNLKSKTHTYFNWGGLRLLLLRAPEGEGVTFNSLNRAYMNERLNLNRCVSNILPDLQLMDFSRPSVAVETINNDVSVATEGRIQNFIQNLLPNTNFVLINAVFFKGLWQSQFEVEQTRTQEFLIPPGRSGGNVQMMSQSGRFNYGNVPSLEAKILELPYENSSVSMFILLPNDISTDSIT</sequence>
<dbReference type="SUPFAM" id="SSF56574">
    <property type="entry name" value="Serpins"/>
    <property type="match status" value="1"/>
</dbReference>
<comment type="caution">
    <text evidence="5">The sequence shown here is derived from an EMBL/GenBank/DDBJ whole genome shotgun (WGS) entry which is preliminary data.</text>
</comment>
<proteinExistence type="inferred from homology"/>
<evidence type="ECO:0000313" key="6">
    <source>
        <dbReference type="Proteomes" id="UP000283509"/>
    </source>
</evidence>
<keyword evidence="1" id="KW-0646">Protease inhibitor</keyword>
<dbReference type="PANTHER" id="PTHR11461">
    <property type="entry name" value="SERINE PROTEASE INHIBITOR, SERPIN"/>
    <property type="match status" value="1"/>
</dbReference>
<comment type="similarity">
    <text evidence="3">Belongs to the serpin family.</text>
</comment>